<dbReference type="PROSITE" id="PS00028">
    <property type="entry name" value="ZINC_FINGER_C2H2_1"/>
    <property type="match status" value="3"/>
</dbReference>
<dbReference type="GO" id="GO:0008270">
    <property type="term" value="F:zinc ion binding"/>
    <property type="evidence" value="ECO:0007669"/>
    <property type="project" value="UniProtKB-KW"/>
</dbReference>
<keyword evidence="2" id="KW-0677">Repeat</keyword>
<evidence type="ECO:0000259" key="7">
    <source>
        <dbReference type="PROSITE" id="PS50157"/>
    </source>
</evidence>
<proteinExistence type="predicted"/>
<accession>A0A1E1WPA4</accession>
<evidence type="ECO:0000256" key="2">
    <source>
        <dbReference type="ARBA" id="ARBA00022737"/>
    </source>
</evidence>
<dbReference type="InterPro" id="IPR013087">
    <property type="entry name" value="Znf_C2H2_type"/>
</dbReference>
<organism evidence="8">
    <name type="scientific">Pectinophora gossypiella</name>
    <name type="common">Cotton pink bollworm</name>
    <name type="synonym">Depressaria gossypiella</name>
    <dbReference type="NCBI Taxonomy" id="13191"/>
    <lineage>
        <taxon>Eukaryota</taxon>
        <taxon>Metazoa</taxon>
        <taxon>Ecdysozoa</taxon>
        <taxon>Arthropoda</taxon>
        <taxon>Hexapoda</taxon>
        <taxon>Insecta</taxon>
        <taxon>Pterygota</taxon>
        <taxon>Neoptera</taxon>
        <taxon>Endopterygota</taxon>
        <taxon>Lepidoptera</taxon>
        <taxon>Glossata</taxon>
        <taxon>Ditrysia</taxon>
        <taxon>Gelechioidea</taxon>
        <taxon>Gelechiidae</taxon>
        <taxon>Apatetrinae</taxon>
        <taxon>Pectinophora</taxon>
    </lineage>
</organism>
<reference evidence="8" key="1">
    <citation type="submission" date="2015-09" db="EMBL/GenBank/DDBJ databases">
        <title>De novo assembly of Pectinophora gossypiella (Pink Bollworm) gut transcriptome.</title>
        <authorList>
            <person name="Tassone E.E."/>
        </authorList>
    </citation>
    <scope>NUCLEOTIDE SEQUENCE</scope>
</reference>
<feature type="region of interest" description="Disordered" evidence="6">
    <location>
        <begin position="169"/>
        <end position="227"/>
    </location>
</feature>
<name>A0A1E1WPA4_PECGO</name>
<dbReference type="PANTHER" id="PTHR24409">
    <property type="entry name" value="ZINC FINGER PROTEIN 142"/>
    <property type="match status" value="1"/>
</dbReference>
<protein>
    <recommendedName>
        <fullName evidence="7">C2H2-type domain-containing protein</fullName>
    </recommendedName>
</protein>
<dbReference type="SMART" id="SM00355">
    <property type="entry name" value="ZnF_C2H2"/>
    <property type="match status" value="4"/>
</dbReference>
<dbReference type="EMBL" id="GDQN01002224">
    <property type="protein sequence ID" value="JAT88830.1"/>
    <property type="molecule type" value="Transcribed_RNA"/>
</dbReference>
<dbReference type="OrthoDB" id="7285826at2759"/>
<feature type="compositionally biased region" description="Polar residues" evidence="6">
    <location>
        <begin position="191"/>
        <end position="211"/>
    </location>
</feature>
<evidence type="ECO:0000313" key="8">
    <source>
        <dbReference type="EMBL" id="JAT88830.1"/>
    </source>
</evidence>
<keyword evidence="3 5" id="KW-0863">Zinc-finger</keyword>
<evidence type="ECO:0000256" key="3">
    <source>
        <dbReference type="ARBA" id="ARBA00022771"/>
    </source>
</evidence>
<gene>
    <name evidence="8" type="ORF">g.7811</name>
</gene>
<evidence type="ECO:0000256" key="1">
    <source>
        <dbReference type="ARBA" id="ARBA00022723"/>
    </source>
</evidence>
<dbReference type="Gene3D" id="3.30.160.60">
    <property type="entry name" value="Classic Zinc Finger"/>
    <property type="match status" value="2"/>
</dbReference>
<evidence type="ECO:0000256" key="6">
    <source>
        <dbReference type="SAM" id="MobiDB-lite"/>
    </source>
</evidence>
<sequence length="374" mass="41906">LYTNKLYRCDRCSIHFLTADILDLHTRNDKHDVQRLTCTSCGNDFTETDLATHVVIHHDKMELAAENFEITSNSEILGDCTLTSDAASDNAISNDNSEVFNDVKSLSSDVEIVEPIIETTEPGDVDLEEKIEEDAGDISDSSIQLILDGAEGSAIDNIASIAENTVRTFESEEPHINTQPSVDTEEFKGENASQDNVESNIPLTENNGSTENEPKEQTSHNTRITSDSDKKSYKIKLYKCGECNVCFLTQRNCYKHVLKHTPLDQKDYIECKLCGFQFLIFNSLGNHITKHHREPFKLEEVLVEEYHPNVICHGTPKIELYNGIDKIQSKLVSTTSEGNVSSDFDSENEKDVSRTSDTADDVDRMSLDDIVVLD</sequence>
<evidence type="ECO:0000256" key="5">
    <source>
        <dbReference type="PROSITE-ProRule" id="PRU00042"/>
    </source>
</evidence>
<dbReference type="SUPFAM" id="SSF57667">
    <property type="entry name" value="beta-beta-alpha zinc fingers"/>
    <property type="match status" value="1"/>
</dbReference>
<dbReference type="AlphaFoldDB" id="A0A1E1WPA4"/>
<feature type="domain" description="C2H2-type" evidence="7">
    <location>
        <begin position="238"/>
        <end position="265"/>
    </location>
</feature>
<feature type="domain" description="C2H2-type" evidence="7">
    <location>
        <begin position="7"/>
        <end position="36"/>
    </location>
</feature>
<dbReference type="InterPro" id="IPR036236">
    <property type="entry name" value="Znf_C2H2_sf"/>
</dbReference>
<evidence type="ECO:0000256" key="4">
    <source>
        <dbReference type="ARBA" id="ARBA00022833"/>
    </source>
</evidence>
<keyword evidence="4" id="KW-0862">Zinc</keyword>
<feature type="non-terminal residue" evidence="8">
    <location>
        <position position="1"/>
    </location>
</feature>
<feature type="region of interest" description="Disordered" evidence="6">
    <location>
        <begin position="336"/>
        <end position="359"/>
    </location>
</feature>
<keyword evidence="1" id="KW-0479">Metal-binding</keyword>
<dbReference type="PROSITE" id="PS50157">
    <property type="entry name" value="ZINC_FINGER_C2H2_2"/>
    <property type="match status" value="2"/>
</dbReference>